<name>A0A1D8GDX4_9FIRM</name>
<dbReference type="GO" id="GO:0016787">
    <property type="term" value="F:hydrolase activity"/>
    <property type="evidence" value="ECO:0007669"/>
    <property type="project" value="InterPro"/>
</dbReference>
<evidence type="ECO:0000313" key="2">
    <source>
        <dbReference type="EMBL" id="AOT69103.1"/>
    </source>
</evidence>
<dbReference type="EMBL" id="CP017269">
    <property type="protein sequence ID" value="AOT69103.1"/>
    <property type="molecule type" value="Genomic_DNA"/>
</dbReference>
<dbReference type="Gene3D" id="3.60.21.10">
    <property type="match status" value="1"/>
</dbReference>
<keyword evidence="3" id="KW-1185">Reference proteome</keyword>
<dbReference type="AlphaFoldDB" id="A0A1D8GDX4"/>
<evidence type="ECO:0000313" key="3">
    <source>
        <dbReference type="Proteomes" id="UP000095743"/>
    </source>
</evidence>
<proteinExistence type="predicted"/>
<gene>
    <name evidence="2" type="ORF">Gferi_05745</name>
</gene>
<dbReference type="KEGG" id="gfe:Gferi_05745"/>
<sequence length="210" mass="24610">MKRIKNSPFAKYFSYFLGIPFIPEALNNVTEPLILHISDTPSEIYPYLYKIIQQLSPKYIIHTGDLVDNIKLEYLQEKKMNYTESARSFFSHLKKMNAFDFYIIPGNHDCPDTIQSLWKDVKILHEGTTLQLENLTIGVAHFFEKLPRQADIYLYGHNLHLEEGDRGKYVYLNGIYNIHVISALTRQIFYIPYPMATNSLRRITNRKIGM</sequence>
<dbReference type="RefSeq" id="WP_069974669.1">
    <property type="nucleotide sequence ID" value="NZ_CP017269.1"/>
</dbReference>
<dbReference type="OrthoDB" id="2111073at2"/>
<feature type="domain" description="Calcineurin-like phosphoesterase" evidence="1">
    <location>
        <begin position="34"/>
        <end position="153"/>
    </location>
</feature>
<dbReference type="SUPFAM" id="SSF56300">
    <property type="entry name" value="Metallo-dependent phosphatases"/>
    <property type="match status" value="1"/>
</dbReference>
<accession>A0A1D8GDX4</accession>
<dbReference type="Proteomes" id="UP000095743">
    <property type="component" value="Chromosome"/>
</dbReference>
<dbReference type="Pfam" id="PF00149">
    <property type="entry name" value="Metallophos"/>
    <property type="match status" value="1"/>
</dbReference>
<dbReference type="InterPro" id="IPR004843">
    <property type="entry name" value="Calcineurin-like_PHP"/>
</dbReference>
<protein>
    <recommendedName>
        <fullName evidence="1">Calcineurin-like phosphoesterase domain-containing protein</fullName>
    </recommendedName>
</protein>
<dbReference type="InterPro" id="IPR029052">
    <property type="entry name" value="Metallo-depent_PP-like"/>
</dbReference>
<organism evidence="2 3">
    <name type="scientific">Geosporobacter ferrireducens</name>
    <dbReference type="NCBI Taxonomy" id="1424294"/>
    <lineage>
        <taxon>Bacteria</taxon>
        <taxon>Bacillati</taxon>
        <taxon>Bacillota</taxon>
        <taxon>Clostridia</taxon>
        <taxon>Peptostreptococcales</taxon>
        <taxon>Thermotaleaceae</taxon>
        <taxon>Geosporobacter</taxon>
    </lineage>
</organism>
<evidence type="ECO:0000259" key="1">
    <source>
        <dbReference type="Pfam" id="PF00149"/>
    </source>
</evidence>
<reference evidence="2 3" key="1">
    <citation type="submission" date="2016-09" db="EMBL/GenBank/DDBJ databases">
        <title>Genomic analysis reveals versatility of anaerobic energy metabolism of Geosporobacter ferrireducens IRF9 of phylum Firmicutes.</title>
        <authorList>
            <person name="Kim S.-J."/>
        </authorList>
    </citation>
    <scope>NUCLEOTIDE SEQUENCE [LARGE SCALE GENOMIC DNA]</scope>
    <source>
        <strain evidence="2 3">IRF9</strain>
    </source>
</reference>
<dbReference type="STRING" id="1424294.Gferi_05745"/>